<dbReference type="NCBIfam" id="TIGR02727">
    <property type="entry name" value="MTHFS_bact"/>
    <property type="match status" value="1"/>
</dbReference>
<organism evidence="6 7">
    <name type="scientific">Sulfuriroseicoccus oceanibius</name>
    <dbReference type="NCBI Taxonomy" id="2707525"/>
    <lineage>
        <taxon>Bacteria</taxon>
        <taxon>Pseudomonadati</taxon>
        <taxon>Verrucomicrobiota</taxon>
        <taxon>Verrucomicrobiia</taxon>
        <taxon>Verrucomicrobiales</taxon>
        <taxon>Verrucomicrobiaceae</taxon>
        <taxon>Sulfuriroseicoccus</taxon>
    </lineage>
</organism>
<protein>
    <recommendedName>
        <fullName evidence="5">5-formyltetrahydrofolate cyclo-ligase</fullName>
        <ecNumber evidence="5">6.3.3.2</ecNumber>
    </recommendedName>
</protein>
<evidence type="ECO:0000256" key="3">
    <source>
        <dbReference type="ARBA" id="ARBA00022840"/>
    </source>
</evidence>
<dbReference type="InterPro" id="IPR037171">
    <property type="entry name" value="NagB/RpiA_transferase-like"/>
</dbReference>
<keyword evidence="5" id="KW-0460">Magnesium</keyword>
<dbReference type="RefSeq" id="WP_164362320.1">
    <property type="nucleotide sequence ID" value="NZ_CP066776.1"/>
</dbReference>
<evidence type="ECO:0000256" key="4">
    <source>
        <dbReference type="PIRSR" id="PIRSR006806-1"/>
    </source>
</evidence>
<comment type="cofactor">
    <cofactor evidence="5">
        <name>Mg(2+)</name>
        <dbReference type="ChEBI" id="CHEBI:18420"/>
    </cofactor>
</comment>
<feature type="binding site" evidence="4">
    <location>
        <begin position="148"/>
        <end position="156"/>
    </location>
    <ligand>
        <name>ATP</name>
        <dbReference type="ChEBI" id="CHEBI:30616"/>
    </ligand>
</feature>
<evidence type="ECO:0000256" key="2">
    <source>
        <dbReference type="ARBA" id="ARBA00022741"/>
    </source>
</evidence>
<dbReference type="GO" id="GO:0005524">
    <property type="term" value="F:ATP binding"/>
    <property type="evidence" value="ECO:0007669"/>
    <property type="project" value="UniProtKB-KW"/>
</dbReference>
<sequence length="205" mass="22173">MNEKMAHPTDIRNSKALLRREIKSRLAGTTDAELERQDGEIACQIVGILNTAQTAQTVLMFSPIRFEPQIASAFDHCLNGGHQLVLPRITDAASGAMNLLRVDALDTMVNGPFGITEPDPDFCPPVDAGSIDLAFIPGWAFNPQSGARLGKGGGFYDRLLANPNFRARTIGVAYSDQLVPDLPIEAHDHPMDAVLSPEGLVEVEK</sequence>
<dbReference type="InterPro" id="IPR002698">
    <property type="entry name" value="FTHF_cligase"/>
</dbReference>
<evidence type="ECO:0000313" key="6">
    <source>
        <dbReference type="EMBL" id="QQL44259.1"/>
    </source>
</evidence>
<keyword evidence="7" id="KW-1185">Reference proteome</keyword>
<dbReference type="AlphaFoldDB" id="A0A6B3L8J3"/>
<proteinExistence type="inferred from homology"/>
<keyword evidence="2 4" id="KW-0547">Nucleotide-binding</keyword>
<evidence type="ECO:0000313" key="7">
    <source>
        <dbReference type="Proteomes" id="UP000475117"/>
    </source>
</evidence>
<comment type="catalytic activity">
    <reaction evidence="5">
        <text>(6S)-5-formyl-5,6,7,8-tetrahydrofolate + ATP = (6R)-5,10-methenyltetrahydrofolate + ADP + phosphate</text>
        <dbReference type="Rhea" id="RHEA:10488"/>
        <dbReference type="ChEBI" id="CHEBI:30616"/>
        <dbReference type="ChEBI" id="CHEBI:43474"/>
        <dbReference type="ChEBI" id="CHEBI:57455"/>
        <dbReference type="ChEBI" id="CHEBI:57457"/>
        <dbReference type="ChEBI" id="CHEBI:456216"/>
        <dbReference type="EC" id="6.3.3.2"/>
    </reaction>
</comment>
<keyword evidence="5" id="KW-0479">Metal-binding</keyword>
<dbReference type="PIRSF" id="PIRSF006806">
    <property type="entry name" value="FTHF_cligase"/>
    <property type="match status" value="1"/>
</dbReference>
<evidence type="ECO:0000256" key="5">
    <source>
        <dbReference type="RuleBase" id="RU361279"/>
    </source>
</evidence>
<dbReference type="EC" id="6.3.3.2" evidence="5"/>
<dbReference type="SUPFAM" id="SSF100950">
    <property type="entry name" value="NagB/RpiA/CoA transferase-like"/>
    <property type="match status" value="1"/>
</dbReference>
<reference evidence="6 7" key="1">
    <citation type="submission" date="2020-12" db="EMBL/GenBank/DDBJ databases">
        <title>Sulforoseuscoccus oceanibium gen. nov., sp. nov., a representative of the phylum Verrucomicrobia with special cytoplasmic membrane, and proposal of Sulforoseuscoccusaceae fam. nov.</title>
        <authorList>
            <person name="Xi F."/>
        </authorList>
    </citation>
    <scope>NUCLEOTIDE SEQUENCE [LARGE SCALE GENOMIC DNA]</scope>
    <source>
        <strain evidence="6 7">T37</strain>
    </source>
</reference>
<name>A0A6B3L8J3_9BACT</name>
<evidence type="ECO:0000256" key="1">
    <source>
        <dbReference type="ARBA" id="ARBA00010638"/>
    </source>
</evidence>
<dbReference type="EMBL" id="CP066776">
    <property type="protein sequence ID" value="QQL44259.1"/>
    <property type="molecule type" value="Genomic_DNA"/>
</dbReference>
<comment type="similarity">
    <text evidence="1 5">Belongs to the 5-formyltetrahydrofolate cyclo-ligase family.</text>
</comment>
<dbReference type="GO" id="GO:0035999">
    <property type="term" value="P:tetrahydrofolate interconversion"/>
    <property type="evidence" value="ECO:0007669"/>
    <property type="project" value="TreeGrafter"/>
</dbReference>
<gene>
    <name evidence="6" type="ORF">G3M56_010175</name>
</gene>
<dbReference type="KEGG" id="soa:G3M56_010175"/>
<keyword evidence="3 4" id="KW-0067">ATP-binding</keyword>
<feature type="binding site" evidence="4">
    <location>
        <position position="67"/>
    </location>
    <ligand>
        <name>substrate</name>
    </ligand>
</feature>
<dbReference type="PANTHER" id="PTHR23407">
    <property type="entry name" value="ATPASE INHIBITOR/5-FORMYLTETRAHYDROFOLATE CYCLO-LIGASE"/>
    <property type="match status" value="1"/>
</dbReference>
<keyword evidence="6" id="KW-0436">Ligase</keyword>
<feature type="binding site" evidence="4">
    <location>
        <begin position="15"/>
        <end position="19"/>
    </location>
    <ligand>
        <name>ATP</name>
        <dbReference type="ChEBI" id="CHEBI:30616"/>
    </ligand>
</feature>
<dbReference type="Proteomes" id="UP000475117">
    <property type="component" value="Chromosome"/>
</dbReference>
<dbReference type="Pfam" id="PF01812">
    <property type="entry name" value="5-FTHF_cyc-lig"/>
    <property type="match status" value="1"/>
</dbReference>
<accession>A0A6B3L8J3</accession>
<dbReference type="InterPro" id="IPR024185">
    <property type="entry name" value="FTHF_cligase-like_sf"/>
</dbReference>
<dbReference type="PANTHER" id="PTHR23407:SF1">
    <property type="entry name" value="5-FORMYLTETRAHYDROFOLATE CYCLO-LIGASE"/>
    <property type="match status" value="1"/>
</dbReference>
<dbReference type="Gene3D" id="3.40.50.10420">
    <property type="entry name" value="NagB/RpiA/CoA transferase-like"/>
    <property type="match status" value="1"/>
</dbReference>
<dbReference type="GO" id="GO:0030272">
    <property type="term" value="F:5-formyltetrahydrofolate cyclo-ligase activity"/>
    <property type="evidence" value="ECO:0007669"/>
    <property type="project" value="UniProtKB-EC"/>
</dbReference>
<dbReference type="GO" id="GO:0009396">
    <property type="term" value="P:folic acid-containing compound biosynthetic process"/>
    <property type="evidence" value="ECO:0007669"/>
    <property type="project" value="TreeGrafter"/>
</dbReference>
<dbReference type="GO" id="GO:0046872">
    <property type="term" value="F:metal ion binding"/>
    <property type="evidence" value="ECO:0007669"/>
    <property type="project" value="UniProtKB-KW"/>
</dbReference>